<organism evidence="5 7">
    <name type="scientific">Adineta ricciae</name>
    <name type="common">Rotifer</name>
    <dbReference type="NCBI Taxonomy" id="249248"/>
    <lineage>
        <taxon>Eukaryota</taxon>
        <taxon>Metazoa</taxon>
        <taxon>Spiralia</taxon>
        <taxon>Gnathifera</taxon>
        <taxon>Rotifera</taxon>
        <taxon>Eurotatoria</taxon>
        <taxon>Bdelloidea</taxon>
        <taxon>Adinetida</taxon>
        <taxon>Adinetidae</taxon>
        <taxon>Adineta</taxon>
    </lineage>
</organism>
<dbReference type="EMBL" id="CAJNOR010001206">
    <property type="protein sequence ID" value="CAF1097680.1"/>
    <property type="molecule type" value="Genomic_DNA"/>
</dbReference>
<reference evidence="5" key="1">
    <citation type="submission" date="2021-02" db="EMBL/GenBank/DDBJ databases">
        <authorList>
            <person name="Nowell W R."/>
        </authorList>
    </citation>
    <scope>NUCLEOTIDE SEQUENCE</scope>
</reference>
<keyword evidence="1" id="KW-0175">Coiled coil</keyword>
<dbReference type="AlphaFoldDB" id="A0A815T3V2"/>
<feature type="region of interest" description="Disordered" evidence="2">
    <location>
        <begin position="28"/>
        <end position="48"/>
    </location>
</feature>
<dbReference type="PANTHER" id="PTHR21301">
    <property type="entry name" value="REVERSE TRANSCRIPTASE"/>
    <property type="match status" value="1"/>
</dbReference>
<keyword evidence="6" id="KW-1185">Reference proteome</keyword>
<sequence>MSSPMSINTPDTDDVGNRAFLEEVTGLTNDTIQHDDENNSTSNNEAPLLPHPSLDITMPTLSIMAVGVNVIPCGSKQEMQYYLNETLQNFIQDFFNDDNPQYPYTKTIQWSMDQNPTCEYHLTITIRQPTIIGKEIDRFHDVYHAYDDDQDENDDENIDFDDLFTDFYQNENKNEIPIEPIVQDNNQNVIIHLPVAEEQQQLSATKKNSQLEEKQVNEIQEIANVRSKQQLLSTQRFQTSSIIGTVKKLKVTLEDVPDQDMPRYLSNVKHIFDEKMNNVLQLETTTTTVSNSVINIEQLRQIALLIHKIGLNNLNISLWITYLCSGTGQMKNIQEHLEKQDFTEEELPTGAATTSQASRLLLWPQEVKTSLIKNKYTTLELSDIGHQTCLQYVHHRIRQFRDSNTYYDEQLQERKKQLNNGLIQNIENAIRQFVEEYGISIHHISIEGQIAAVTYNYNDRLLELEFHRDYPSPYQIEVFNKLTQDKMNKETSRIEVAILKQRMVHQHLPSTFESLQIPTPIALDAIQNEHIRECLTQQCTRLFERTKSEMMFIYIQAAEAIYEEHRKKFDTNMQNYEADQRSGVTSRKLTNSMASILNQRFKHINEHITHLYNLKLRFFRQSSDGQELNSSHRDDIKKLNVGCSPSLYLYTNHHLTTEQVSYLNRGPTYVSPCQVHLTIHQTNSIDHILLKQLAPLRRQLTKLFDKYPIDLSRRMNFEKEIEQSFKKCFSIPIPSTVQQYSIYEQQLIHSIQLQIKKDHLLLRRTADNQNTYYLGDENEFNQIVNHYMNTTDYFESKRIIDDNHSKETYLKETIKSIDLNLQELHKKKSINENHLAKIPIQPLASFLYHLLRPLFENYSQSTALRNGGDFIQKLEQYCIQSDSLLSHTKFVTFEIHNLHKTVSHDNILKALHQFLTTQNVNVLRHNGLSNDTIYELTELFLKNLHFSYQGSTIYRYIKGCPVNYRLSRLLLNIYLHYYQQPLVSEIRLADEFYGRYYNMGIMTWFGSRTALQTCFTKLNYEHPDVRITYSTGLNVHFLNVYIENQNGKLYTHIYHDPKKQPFLLPYVTGHPRLIHRQWFRYSLIRAGQSCIRLKDFQNERLYIELTFLANGYSLEFVEHNLEQFYKQFYSSSKQTENLDQYAYNGIRRQLFRCLDTQKRRFSEREQLIQNQKLVEFYYLFDWGLRYKFNDQFRKLWFIIIEKDPKFKTYDLKVKLTSRHCYLSNSLLRDY</sequence>
<evidence type="ECO:0000259" key="3">
    <source>
        <dbReference type="Pfam" id="PF26215"/>
    </source>
</evidence>
<evidence type="ECO:0000313" key="5">
    <source>
        <dbReference type="EMBL" id="CAF1498540.1"/>
    </source>
</evidence>
<name>A0A815T3V2_ADIRI</name>
<evidence type="ECO:0000313" key="7">
    <source>
        <dbReference type="Proteomes" id="UP000663852"/>
    </source>
</evidence>
<evidence type="ECO:0000256" key="1">
    <source>
        <dbReference type="SAM" id="Coils"/>
    </source>
</evidence>
<evidence type="ECO:0000256" key="2">
    <source>
        <dbReference type="SAM" id="MobiDB-lite"/>
    </source>
</evidence>
<dbReference type="Proteomes" id="UP000663828">
    <property type="component" value="Unassembled WGS sequence"/>
</dbReference>
<comment type="caution">
    <text evidence="5">The sequence shown here is derived from an EMBL/GenBank/DDBJ whole genome shotgun (WGS) entry which is preliminary data.</text>
</comment>
<dbReference type="InterPro" id="IPR058912">
    <property type="entry name" value="HTH_animal"/>
</dbReference>
<proteinExistence type="predicted"/>
<dbReference type="Pfam" id="PF26215">
    <property type="entry name" value="HTH_animal"/>
    <property type="match status" value="1"/>
</dbReference>
<dbReference type="PANTHER" id="PTHR21301:SF10">
    <property type="entry name" value="REVERSE TRANSCRIPTASE DOMAIN-CONTAINING PROTEIN"/>
    <property type="match status" value="1"/>
</dbReference>
<gene>
    <name evidence="5" type="ORF">EDS130_LOCUS42478</name>
    <name evidence="4" type="ORF">XAT740_LOCUS18181</name>
</gene>
<dbReference type="EMBL" id="CAJNOJ010000622">
    <property type="protein sequence ID" value="CAF1498540.1"/>
    <property type="molecule type" value="Genomic_DNA"/>
</dbReference>
<accession>A0A815T3V2</accession>
<feature type="coiled-coil region" evidence="1">
    <location>
        <begin position="195"/>
        <end position="228"/>
    </location>
</feature>
<feature type="domain" description="Helix-turn-helix" evidence="3">
    <location>
        <begin position="1063"/>
        <end position="1120"/>
    </location>
</feature>
<evidence type="ECO:0000313" key="4">
    <source>
        <dbReference type="EMBL" id="CAF1097680.1"/>
    </source>
</evidence>
<protein>
    <recommendedName>
        <fullName evidence="3">Helix-turn-helix domain-containing protein</fullName>
    </recommendedName>
</protein>
<dbReference type="OrthoDB" id="10034600at2759"/>
<dbReference type="Proteomes" id="UP000663852">
    <property type="component" value="Unassembled WGS sequence"/>
</dbReference>
<evidence type="ECO:0000313" key="6">
    <source>
        <dbReference type="Proteomes" id="UP000663828"/>
    </source>
</evidence>